<dbReference type="EMBL" id="JAILXK010000001">
    <property type="protein sequence ID" value="MBY4636527.1"/>
    <property type="molecule type" value="Genomic_DNA"/>
</dbReference>
<comment type="caution">
    <text evidence="8">The sequence shown here is derived from an EMBL/GenBank/DDBJ whole genome shotgun (WGS) entry which is preliminary data.</text>
</comment>
<dbReference type="InterPro" id="IPR012910">
    <property type="entry name" value="Plug_dom"/>
</dbReference>
<dbReference type="InterPro" id="IPR010104">
    <property type="entry name" value="TonB_rcpt_bac"/>
</dbReference>
<dbReference type="PANTHER" id="PTHR40980:SF3">
    <property type="entry name" value="TONB-DEPENDENT RECEPTOR-LIKE BETA-BARREL DOMAIN-CONTAINING PROTEIN"/>
    <property type="match status" value="1"/>
</dbReference>
<organism evidence="8 9">
    <name type="scientific">Sphingopyxis jiangsuensis</name>
    <dbReference type="NCBI Taxonomy" id="2871171"/>
    <lineage>
        <taxon>Bacteria</taxon>
        <taxon>Pseudomonadati</taxon>
        <taxon>Pseudomonadota</taxon>
        <taxon>Alphaproteobacteria</taxon>
        <taxon>Sphingomonadales</taxon>
        <taxon>Sphingomonadaceae</taxon>
        <taxon>Sphingopyxis</taxon>
    </lineage>
</organism>
<keyword evidence="8" id="KW-0675">Receptor</keyword>
<keyword evidence="3" id="KW-0998">Cell outer membrane</keyword>
<evidence type="ECO:0000256" key="2">
    <source>
        <dbReference type="ARBA" id="ARBA00023136"/>
    </source>
</evidence>
<dbReference type="InterPro" id="IPR000531">
    <property type="entry name" value="Beta-barrel_TonB"/>
</dbReference>
<proteinExistence type="inferred from homology"/>
<dbReference type="SUPFAM" id="SSF56935">
    <property type="entry name" value="Porins"/>
    <property type="match status" value="1"/>
</dbReference>
<evidence type="ECO:0000256" key="1">
    <source>
        <dbReference type="ARBA" id="ARBA00004442"/>
    </source>
</evidence>
<dbReference type="NCBIfam" id="TIGR01782">
    <property type="entry name" value="TonB-Xanth-Caul"/>
    <property type="match status" value="1"/>
</dbReference>
<evidence type="ECO:0000313" key="8">
    <source>
        <dbReference type="EMBL" id="MBY4636527.1"/>
    </source>
</evidence>
<sequence>MKVYARSSSRIIGLGLTTSALALAASVPTAAYAQDAGVEESVAPESSVDEDGNIILVTGIRAGLATSISTKRDELSIVEAVSSEDIGKLPDVSIAEAISRLPGLTTQRVNGRAQVISIRGMAPDFSTTLLNGRQQASSGDNRGVEFDQYPSELLSSVVIYKTPDASIAGMGLSGTADLRTVRPLAYGKRAIALNLRGEINSGGQLNDDVRHYGYRASASYIDQNEAGTLGWALGVAYLDAPSQNRHYKAYAYENFGGNQSRRDRISPDSADAALFLNGQEIFAFSRLNKRAAAIGILEWEPSDSVHLTADLYYSKFKQREVMRGAQWFSNVWADNQNFTNVTTQDIGGTLVGVSGTVTGVAPVLRNDYNTRDDELFSAGLNGEFSMTDRLRFIGDLSYSSNQRDESITETYAGFGCCGRINVNNGDRVFDSIGYDLSGLLNGGFPTYSEGLDYADASRVSLGDRAPWGGWGHDGATKEPHVKEDVYALDLGFEYDLDGFFEQFDVGVNFTKRTKSKAVDEFDLFLKNSRLQTLVAGEHLADPTSLDFAGFGNVLAVDLRTALPVYYDRVVFTDNNTFDKAWEIDEEILTLRAKATFNSGNLRGNIGVQAVHQRQQSSGSAINATLTPRVVTPVNVSKEYWDILPSLNLIYELGGGHRIRLAAAKVMARPRMDEMRASFIPSFPRNPCTPTAQVPTPCVVGVERTGLWSATGGNALLEPWRAKAVDLAYEWYIDRTSYISIAGFYKKLDSYIYTQRQVFDFTGLPIPPTSLQTPSQPNGLPPGVPVSPLGQINQPANGEGGSIKGIEISGALGFGKLTSALDGFGVIGSYSYTESNLRPTASTDETVRQATRIPGLSGTVYTITGYFEKDGFQARAAYRYRSAFKGEVTQLFATRGVTEILADKDVSAQIGYTFQEGSTLEGLGILLQVNNLTDSAYRTRIGTDGGGTRTADGGFLPETYEKYGRQILFGVNYRF</sequence>
<feature type="signal peptide" evidence="5">
    <location>
        <begin position="1"/>
        <end position="33"/>
    </location>
</feature>
<protein>
    <submittedName>
        <fullName evidence="8">TonB-dependent receptor</fullName>
    </submittedName>
</protein>
<evidence type="ECO:0000256" key="3">
    <source>
        <dbReference type="ARBA" id="ARBA00023237"/>
    </source>
</evidence>
<dbReference type="PANTHER" id="PTHR40980">
    <property type="entry name" value="PLUG DOMAIN-CONTAINING PROTEIN"/>
    <property type="match status" value="1"/>
</dbReference>
<evidence type="ECO:0000259" key="6">
    <source>
        <dbReference type="Pfam" id="PF00593"/>
    </source>
</evidence>
<name>A0ABS7MCI9_9SPHN</name>
<dbReference type="CDD" id="cd01347">
    <property type="entry name" value="ligand_gated_channel"/>
    <property type="match status" value="1"/>
</dbReference>
<keyword evidence="2 4" id="KW-0472">Membrane</keyword>
<keyword evidence="5" id="KW-0732">Signal</keyword>
<feature type="chain" id="PRO_5046740004" evidence="5">
    <location>
        <begin position="34"/>
        <end position="974"/>
    </location>
</feature>
<dbReference type="InterPro" id="IPR037066">
    <property type="entry name" value="Plug_dom_sf"/>
</dbReference>
<dbReference type="RefSeq" id="WP_222135972.1">
    <property type="nucleotide sequence ID" value="NZ_JAILXK010000001.1"/>
</dbReference>
<dbReference type="InterPro" id="IPR036942">
    <property type="entry name" value="Beta-barrel_TonB_sf"/>
</dbReference>
<evidence type="ECO:0000256" key="5">
    <source>
        <dbReference type="SAM" id="SignalP"/>
    </source>
</evidence>
<comment type="similarity">
    <text evidence="4">Belongs to the TonB-dependent receptor family.</text>
</comment>
<evidence type="ECO:0000313" key="9">
    <source>
        <dbReference type="Proteomes" id="UP001166571"/>
    </source>
</evidence>
<accession>A0ABS7MCI9</accession>
<keyword evidence="9" id="KW-1185">Reference proteome</keyword>
<evidence type="ECO:0000259" key="7">
    <source>
        <dbReference type="Pfam" id="PF07715"/>
    </source>
</evidence>
<feature type="domain" description="TonB-dependent receptor-like beta-barrel" evidence="6">
    <location>
        <begin position="430"/>
        <end position="931"/>
    </location>
</feature>
<dbReference type="Pfam" id="PF00593">
    <property type="entry name" value="TonB_dep_Rec_b-barrel"/>
    <property type="match status" value="1"/>
</dbReference>
<dbReference type="Gene3D" id="2.170.130.10">
    <property type="entry name" value="TonB-dependent receptor, plug domain"/>
    <property type="match status" value="1"/>
</dbReference>
<evidence type="ECO:0000256" key="4">
    <source>
        <dbReference type="RuleBase" id="RU003357"/>
    </source>
</evidence>
<keyword evidence="4" id="KW-0798">TonB box</keyword>
<dbReference type="Gene3D" id="2.40.170.20">
    <property type="entry name" value="TonB-dependent receptor, beta-barrel domain"/>
    <property type="match status" value="1"/>
</dbReference>
<reference evidence="8" key="1">
    <citation type="submission" date="2021-08" db="EMBL/GenBank/DDBJ databases">
        <title>Sphingopyxis panaciterrulae sp. nov., isolated from the surface water of the Yellow Sea.</title>
        <authorList>
            <person name="Gao Z."/>
            <person name="Zhang D."/>
            <person name="Zhang A."/>
        </authorList>
    </citation>
    <scope>NUCLEOTIDE SEQUENCE</scope>
    <source>
        <strain evidence="8">XHP0097</strain>
    </source>
</reference>
<gene>
    <name evidence="8" type="ORF">K5P26_05160</name>
</gene>
<feature type="domain" description="TonB-dependent receptor plug" evidence="7">
    <location>
        <begin position="71"/>
        <end position="173"/>
    </location>
</feature>
<comment type="subcellular location">
    <subcellularLocation>
        <location evidence="1 4">Cell outer membrane</location>
    </subcellularLocation>
</comment>
<dbReference type="Proteomes" id="UP001166571">
    <property type="component" value="Unassembled WGS sequence"/>
</dbReference>
<dbReference type="Pfam" id="PF07715">
    <property type="entry name" value="Plug"/>
    <property type="match status" value="1"/>
</dbReference>